<dbReference type="CDD" id="cd09274">
    <property type="entry name" value="RNase_HI_RT_Ty3"/>
    <property type="match status" value="1"/>
</dbReference>
<evidence type="ECO:0000256" key="3">
    <source>
        <dbReference type="ARBA" id="ARBA00022722"/>
    </source>
</evidence>
<organism evidence="9 10">
    <name type="scientific">Solanum verrucosum</name>
    <dbReference type="NCBI Taxonomy" id="315347"/>
    <lineage>
        <taxon>Eukaryota</taxon>
        <taxon>Viridiplantae</taxon>
        <taxon>Streptophyta</taxon>
        <taxon>Embryophyta</taxon>
        <taxon>Tracheophyta</taxon>
        <taxon>Spermatophyta</taxon>
        <taxon>Magnoliopsida</taxon>
        <taxon>eudicotyledons</taxon>
        <taxon>Gunneridae</taxon>
        <taxon>Pentapetalae</taxon>
        <taxon>asterids</taxon>
        <taxon>lamiids</taxon>
        <taxon>Solanales</taxon>
        <taxon>Solanaceae</taxon>
        <taxon>Solanoideae</taxon>
        <taxon>Solaneae</taxon>
        <taxon>Solanum</taxon>
    </lineage>
</organism>
<dbReference type="PANTHER" id="PTHR34072:SF59">
    <property type="entry name" value="CCHC-TYPE INTEGRASE"/>
    <property type="match status" value="1"/>
</dbReference>
<sequence length="274" mass="30847">MPIILSSLAVSPKGEATRGLGMRLATVDPVLGPMTPMIHPTIGSSKRDATAPHTALSVTAVTSLVRGKSKGKNYRRYHQGGPYGGSEGIRVDSQKIEALKQWTKPTFPTDIKSFLGLVGYYKRGSEDYVIYCDASRVGLGCVLMQRGKVIAYASGQLKVHEKNYLNYGLELAVVVFSLNIWRHYLYGVHVDVFIDHKSLPYAFTQKELNLRQRRWLEFLKNYDMNGVMRFGKKEKLSPRYVSPYKILKRVGKVTYELELPAKLAVVHPIFHIPC</sequence>
<feature type="domain" description="Tf2-1-like SH3-like" evidence="8">
    <location>
        <begin position="224"/>
        <end position="272"/>
    </location>
</feature>
<evidence type="ECO:0000256" key="1">
    <source>
        <dbReference type="ARBA" id="ARBA00022679"/>
    </source>
</evidence>
<dbReference type="InterPro" id="IPR043502">
    <property type="entry name" value="DNA/RNA_pol_sf"/>
</dbReference>
<dbReference type="GO" id="GO:0004519">
    <property type="term" value="F:endonuclease activity"/>
    <property type="evidence" value="ECO:0007669"/>
    <property type="project" value="UniProtKB-KW"/>
</dbReference>
<dbReference type="Pfam" id="PF24626">
    <property type="entry name" value="SH3_Tf2-1"/>
    <property type="match status" value="1"/>
</dbReference>
<name>A0AAF0ZPB2_SOLVR</name>
<evidence type="ECO:0008006" key="11">
    <source>
        <dbReference type="Google" id="ProtNLM"/>
    </source>
</evidence>
<evidence type="ECO:0000313" key="10">
    <source>
        <dbReference type="Proteomes" id="UP001234989"/>
    </source>
</evidence>
<evidence type="ECO:0000313" key="9">
    <source>
        <dbReference type="EMBL" id="WMV46516.1"/>
    </source>
</evidence>
<keyword evidence="5" id="KW-0378">Hydrolase</keyword>
<dbReference type="Proteomes" id="UP001234989">
    <property type="component" value="Chromosome 9"/>
</dbReference>
<evidence type="ECO:0000256" key="4">
    <source>
        <dbReference type="ARBA" id="ARBA00022759"/>
    </source>
</evidence>
<evidence type="ECO:0000256" key="5">
    <source>
        <dbReference type="ARBA" id="ARBA00022801"/>
    </source>
</evidence>
<dbReference type="GO" id="GO:0003964">
    <property type="term" value="F:RNA-directed DNA polymerase activity"/>
    <property type="evidence" value="ECO:0007669"/>
    <property type="project" value="UniProtKB-KW"/>
</dbReference>
<dbReference type="InterPro" id="IPR043128">
    <property type="entry name" value="Rev_trsase/Diguanyl_cyclase"/>
</dbReference>
<dbReference type="InterPro" id="IPR041373">
    <property type="entry name" value="RT_RNaseH"/>
</dbReference>
<keyword evidence="2" id="KW-0548">Nucleotidyltransferase</keyword>
<dbReference type="EMBL" id="CP133620">
    <property type="protein sequence ID" value="WMV46516.1"/>
    <property type="molecule type" value="Genomic_DNA"/>
</dbReference>
<dbReference type="AlphaFoldDB" id="A0AAF0ZPB2"/>
<evidence type="ECO:0000259" key="8">
    <source>
        <dbReference type="Pfam" id="PF24626"/>
    </source>
</evidence>
<evidence type="ECO:0000259" key="7">
    <source>
        <dbReference type="Pfam" id="PF17917"/>
    </source>
</evidence>
<gene>
    <name evidence="9" type="ORF">MTR67_039901</name>
</gene>
<keyword evidence="1" id="KW-0808">Transferase</keyword>
<evidence type="ECO:0000256" key="6">
    <source>
        <dbReference type="ARBA" id="ARBA00022918"/>
    </source>
</evidence>
<dbReference type="Gene3D" id="3.30.70.270">
    <property type="match status" value="1"/>
</dbReference>
<dbReference type="PANTHER" id="PTHR34072">
    <property type="entry name" value="ENZYMATIC POLYPROTEIN-RELATED"/>
    <property type="match status" value="1"/>
</dbReference>
<keyword evidence="4" id="KW-0255">Endonuclease</keyword>
<dbReference type="InterPro" id="IPR056924">
    <property type="entry name" value="SH3_Tf2-1"/>
</dbReference>
<protein>
    <recommendedName>
        <fullName evidence="11">Reverse transcriptase RNase H-like domain-containing protein</fullName>
    </recommendedName>
</protein>
<keyword evidence="6" id="KW-0695">RNA-directed DNA polymerase</keyword>
<keyword evidence="3" id="KW-0540">Nuclease</keyword>
<reference evidence="9" key="1">
    <citation type="submission" date="2023-08" db="EMBL/GenBank/DDBJ databases">
        <title>A de novo genome assembly of Solanum verrucosum Schlechtendal, a Mexican diploid species geographically isolated from the other diploid A-genome species in potato relatives.</title>
        <authorList>
            <person name="Hosaka K."/>
        </authorList>
    </citation>
    <scope>NUCLEOTIDE SEQUENCE</scope>
    <source>
        <tissue evidence="9">Young leaves</tissue>
    </source>
</reference>
<dbReference type="GO" id="GO:0016787">
    <property type="term" value="F:hydrolase activity"/>
    <property type="evidence" value="ECO:0007669"/>
    <property type="project" value="UniProtKB-KW"/>
</dbReference>
<dbReference type="Pfam" id="PF17917">
    <property type="entry name" value="RT_RNaseH"/>
    <property type="match status" value="1"/>
</dbReference>
<proteinExistence type="predicted"/>
<dbReference type="SUPFAM" id="SSF56672">
    <property type="entry name" value="DNA/RNA polymerases"/>
    <property type="match status" value="1"/>
</dbReference>
<keyword evidence="10" id="KW-1185">Reference proteome</keyword>
<accession>A0AAF0ZPB2</accession>
<feature type="domain" description="Reverse transcriptase RNase H-like" evidence="7">
    <location>
        <begin position="126"/>
        <end position="222"/>
    </location>
</feature>
<evidence type="ECO:0000256" key="2">
    <source>
        <dbReference type="ARBA" id="ARBA00022695"/>
    </source>
</evidence>